<evidence type="ECO:0000313" key="2">
    <source>
        <dbReference type="EMBL" id="RCI15888.1"/>
    </source>
</evidence>
<dbReference type="OrthoDB" id="4174112at2759"/>
<feature type="region of interest" description="Disordered" evidence="1">
    <location>
        <begin position="1"/>
        <end position="27"/>
    </location>
</feature>
<dbReference type="InterPro" id="IPR022190">
    <property type="entry name" value="DUF3716"/>
</dbReference>
<accession>A0A367LN97</accession>
<reference evidence="2 3" key="1">
    <citation type="journal article" date="2015" name="BMC Genomics">
        <title>Insights from the genome of Ophiocordyceps polyrhachis-furcata to pathogenicity and host specificity in insect fungi.</title>
        <authorList>
            <person name="Wichadakul D."/>
            <person name="Kobmoo N."/>
            <person name="Ingsriswang S."/>
            <person name="Tangphatsornruang S."/>
            <person name="Chantasingh D."/>
            <person name="Luangsa-ard J.J."/>
            <person name="Eurwilaichitr L."/>
        </authorList>
    </citation>
    <scope>NUCLEOTIDE SEQUENCE [LARGE SCALE GENOMIC DNA]</scope>
    <source>
        <strain evidence="2 3">BCC 54312</strain>
    </source>
</reference>
<dbReference type="EMBL" id="LKCN02000001">
    <property type="protein sequence ID" value="RCI15888.1"/>
    <property type="molecule type" value="Genomic_DNA"/>
</dbReference>
<dbReference type="Proteomes" id="UP000253664">
    <property type="component" value="Unassembled WGS sequence"/>
</dbReference>
<feature type="compositionally biased region" description="Low complexity" evidence="1">
    <location>
        <begin position="260"/>
        <end position="345"/>
    </location>
</feature>
<gene>
    <name evidence="2" type="ORF">L249_3008</name>
</gene>
<evidence type="ECO:0000313" key="3">
    <source>
        <dbReference type="Proteomes" id="UP000253664"/>
    </source>
</evidence>
<name>A0A367LN97_9HYPO</name>
<protein>
    <submittedName>
        <fullName evidence="2">Uncharacterized protein</fullName>
    </submittedName>
</protein>
<feature type="compositionally biased region" description="Low complexity" evidence="1">
    <location>
        <begin position="10"/>
        <end position="27"/>
    </location>
</feature>
<dbReference type="AlphaFoldDB" id="A0A367LN97"/>
<proteinExistence type="predicted"/>
<organism evidence="2 3">
    <name type="scientific">Ophiocordyceps polyrhachis-furcata BCC 54312</name>
    <dbReference type="NCBI Taxonomy" id="1330021"/>
    <lineage>
        <taxon>Eukaryota</taxon>
        <taxon>Fungi</taxon>
        <taxon>Dikarya</taxon>
        <taxon>Ascomycota</taxon>
        <taxon>Pezizomycotina</taxon>
        <taxon>Sordariomycetes</taxon>
        <taxon>Hypocreomycetidae</taxon>
        <taxon>Hypocreales</taxon>
        <taxon>Ophiocordycipitaceae</taxon>
        <taxon>Ophiocordyceps</taxon>
    </lineage>
</organism>
<comment type="caution">
    <text evidence="2">The sequence shown here is derived from an EMBL/GenBank/DDBJ whole genome shotgun (WGS) entry which is preliminary data.</text>
</comment>
<dbReference type="STRING" id="1330021.A0A367LN97"/>
<sequence>MAGQGGEIVESSGSAGRRSSSLSPSMESQMLQLYNAVHNPQVPAVQDAAFASQQQLGFQMSGGSPRAGPVGDDIVDSSAGSAGYADNSGFVHEQGQFSPDTSGGLMPSPAGNYGVDPTLFGNIDPQLLAYQAQEIERQNLAAANAQAAGGPPHGVESRHELSVKLANLPVVRLPVQRRATQGLNMNRRCNVEAALAYISGQQPTKSCSCCAKTFGPWNDCVVYEGQMLGACSNCWFNASGSRCTFQGDKHPKPEPDQEGQESQQGSPSPSAAAQSSSPQPPVAQAAAAPGTQPTSGSRRNSPSGAAASPSRSARNRTSTPASRRGSPGRAAATASSRSPSASVGGIDPPANVTDHDMAHWRLADSTRRALERGLNDPARMSDPAAGASIRRRLVARIESAAEELGVRMAEFDEFSRSPAGMAAERVHREARREAAATRRDAREGGNNGGGGGDENNNNNNNN</sequence>
<feature type="region of interest" description="Disordered" evidence="1">
    <location>
        <begin position="246"/>
        <end position="358"/>
    </location>
</feature>
<evidence type="ECO:0000256" key="1">
    <source>
        <dbReference type="SAM" id="MobiDB-lite"/>
    </source>
</evidence>
<keyword evidence="3" id="KW-1185">Reference proteome</keyword>
<dbReference type="Pfam" id="PF12511">
    <property type="entry name" value="DUF3716"/>
    <property type="match status" value="1"/>
</dbReference>
<feature type="region of interest" description="Disordered" evidence="1">
    <location>
        <begin position="419"/>
        <end position="462"/>
    </location>
</feature>
<feature type="compositionally biased region" description="Basic and acidic residues" evidence="1">
    <location>
        <begin position="424"/>
        <end position="443"/>
    </location>
</feature>